<gene>
    <name evidence="2" type="ORF">S01H4_38966</name>
</gene>
<organism evidence="2">
    <name type="scientific">marine sediment metagenome</name>
    <dbReference type="NCBI Taxonomy" id="412755"/>
    <lineage>
        <taxon>unclassified sequences</taxon>
        <taxon>metagenomes</taxon>
        <taxon>ecological metagenomes</taxon>
    </lineage>
</organism>
<comment type="caution">
    <text evidence="2">The sequence shown here is derived from an EMBL/GenBank/DDBJ whole genome shotgun (WGS) entry which is preliminary data.</text>
</comment>
<feature type="non-terminal residue" evidence="2">
    <location>
        <position position="1"/>
    </location>
</feature>
<dbReference type="EMBL" id="BART01021059">
    <property type="protein sequence ID" value="GAG95637.1"/>
    <property type="molecule type" value="Genomic_DNA"/>
</dbReference>
<proteinExistence type="predicted"/>
<evidence type="ECO:0000259" key="1">
    <source>
        <dbReference type="Pfam" id="PF12728"/>
    </source>
</evidence>
<reference evidence="2" key="1">
    <citation type="journal article" date="2014" name="Front. Microbiol.">
        <title>High frequency of phylogenetically diverse reductive dehalogenase-homologous genes in deep subseafloor sedimentary metagenomes.</title>
        <authorList>
            <person name="Kawai M."/>
            <person name="Futagami T."/>
            <person name="Toyoda A."/>
            <person name="Takaki Y."/>
            <person name="Nishi S."/>
            <person name="Hori S."/>
            <person name="Arai W."/>
            <person name="Tsubouchi T."/>
            <person name="Morono Y."/>
            <person name="Uchiyama I."/>
            <person name="Ito T."/>
            <person name="Fujiyama A."/>
            <person name="Inagaki F."/>
            <person name="Takami H."/>
        </authorList>
    </citation>
    <scope>NUCLEOTIDE SEQUENCE</scope>
    <source>
        <strain evidence="2">Expedition CK06-06</strain>
    </source>
</reference>
<sequence>EYLTLSVNTIYGMVHNRKIPYLKKSKRLYFKKLDIDKWLEISKRRVIHDS</sequence>
<name>X1CRP1_9ZZZZ</name>
<protein>
    <recommendedName>
        <fullName evidence="1">Helix-turn-helix domain-containing protein</fullName>
    </recommendedName>
</protein>
<feature type="domain" description="Helix-turn-helix" evidence="1">
    <location>
        <begin position="1"/>
        <end position="40"/>
    </location>
</feature>
<dbReference type="Pfam" id="PF12728">
    <property type="entry name" value="HTH_17"/>
    <property type="match status" value="1"/>
</dbReference>
<evidence type="ECO:0000313" key="2">
    <source>
        <dbReference type="EMBL" id="GAG95637.1"/>
    </source>
</evidence>
<accession>X1CRP1</accession>
<dbReference type="InterPro" id="IPR041657">
    <property type="entry name" value="HTH_17"/>
</dbReference>
<dbReference type="AlphaFoldDB" id="X1CRP1"/>